<evidence type="ECO:0000313" key="2">
    <source>
        <dbReference type="EMBL" id="KAE8126530.1"/>
    </source>
</evidence>
<dbReference type="InterPro" id="IPR029058">
    <property type="entry name" value="AB_hydrolase_fold"/>
</dbReference>
<organism evidence="2 3">
    <name type="scientific">Bifidobacterium tibiigranuli</name>
    <dbReference type="NCBI Taxonomy" id="2172043"/>
    <lineage>
        <taxon>Bacteria</taxon>
        <taxon>Bacillati</taxon>
        <taxon>Actinomycetota</taxon>
        <taxon>Actinomycetes</taxon>
        <taxon>Bifidobacteriales</taxon>
        <taxon>Bifidobacteriaceae</taxon>
        <taxon>Bifidobacterium</taxon>
    </lineage>
</organism>
<evidence type="ECO:0000256" key="1">
    <source>
        <dbReference type="SAM" id="Phobius"/>
    </source>
</evidence>
<dbReference type="EMBL" id="QDAG01000012">
    <property type="protein sequence ID" value="KAE8126530.1"/>
    <property type="molecule type" value="Genomic_DNA"/>
</dbReference>
<proteinExistence type="predicted"/>
<accession>A0A5N6RYU8</accession>
<feature type="transmembrane region" description="Helical" evidence="1">
    <location>
        <begin position="75"/>
        <end position="96"/>
    </location>
</feature>
<comment type="caution">
    <text evidence="2">The sequence shown here is derived from an EMBL/GenBank/DDBJ whole genome shotgun (WGS) entry which is preliminary data.</text>
</comment>
<protein>
    <submittedName>
        <fullName evidence="2">Uncharacterized protein</fullName>
    </submittedName>
</protein>
<gene>
    <name evidence="2" type="ORF">DDE84_10400</name>
</gene>
<keyword evidence="3" id="KW-1185">Reference proteome</keyword>
<dbReference type="AlphaFoldDB" id="A0A5N6RYU8"/>
<dbReference type="Proteomes" id="UP000325415">
    <property type="component" value="Unassembled WGS sequence"/>
</dbReference>
<reference evidence="2 3" key="1">
    <citation type="submission" date="2018-04" db="EMBL/GenBank/DDBJ databases">
        <authorList>
            <person name="Eckel V.P."/>
            <person name="Vogel R.F."/>
        </authorList>
    </citation>
    <scope>NUCLEOTIDE SEQUENCE [LARGE SCALE GENOMIC DNA]</scope>
    <source>
        <strain evidence="3">TMW 2.1764</strain>
    </source>
</reference>
<keyword evidence="1" id="KW-0812">Transmembrane</keyword>
<sequence length="116" mass="12366">MLPLVEHAVPEWQGLLDNLLALPEFAGPVGFSGGVTAIGIRIAAVEPRVGAVTLFAGSFVPQTIMEEARAVTIPAMMLLRVIGTNVLVVFGVWLCVCRRVGVLFFRGENRGPAGYC</sequence>
<evidence type="ECO:0000313" key="3">
    <source>
        <dbReference type="Proteomes" id="UP000325415"/>
    </source>
</evidence>
<keyword evidence="1" id="KW-1133">Transmembrane helix</keyword>
<name>A0A5N6RYU8_9BIFI</name>
<dbReference type="Gene3D" id="3.40.50.1820">
    <property type="entry name" value="alpha/beta hydrolase"/>
    <property type="match status" value="1"/>
</dbReference>
<keyword evidence="1" id="KW-0472">Membrane</keyword>